<evidence type="ECO:0000256" key="1">
    <source>
        <dbReference type="ARBA" id="ARBA00038357"/>
    </source>
</evidence>
<proteinExistence type="inferred from homology"/>
<dbReference type="EMBL" id="JAPDMZ010000003">
    <property type="protein sequence ID" value="KAK0557745.1"/>
    <property type="molecule type" value="Genomic_DNA"/>
</dbReference>
<dbReference type="InterPro" id="IPR050577">
    <property type="entry name" value="MAPR/NEUFC/NENF-like"/>
</dbReference>
<keyword evidence="3" id="KW-1133">Transmembrane helix</keyword>
<feature type="transmembrane region" description="Helical" evidence="3">
    <location>
        <begin position="106"/>
        <end position="128"/>
    </location>
</feature>
<accession>A0AAN6GVI6</accession>
<feature type="region of interest" description="Disordered" evidence="2">
    <location>
        <begin position="21"/>
        <end position="53"/>
    </location>
</feature>
<sequence>MAQNSTAESKQEADHGAFAFQMLHRIQPAKDNDPSKPRDVDPADPNRSVPTKKANQAYLVHQRYLEQQKEKQRKERIAKGLDPDVEEKVEEAGPAVIDLGLFFKRLFIGILLWAAAGFFITGSPIWGYRGKWIRMRTYFPPPPRSFTPAELQLYSGRAPDRPIYLAVMGDVYDVTSNPRIYGPGGSYSFFSGRDASRAYITGCFDDPVQLTHDLRGLSDEDMSHVLLWKKFFDNHDTYFKVGRVILPYVDPNSPPPPPCSASKS</sequence>
<dbReference type="SMART" id="SM01117">
    <property type="entry name" value="Cyt-b5"/>
    <property type="match status" value="1"/>
</dbReference>
<evidence type="ECO:0000256" key="2">
    <source>
        <dbReference type="SAM" id="MobiDB-lite"/>
    </source>
</evidence>
<dbReference type="GO" id="GO:0012505">
    <property type="term" value="C:endomembrane system"/>
    <property type="evidence" value="ECO:0007669"/>
    <property type="project" value="TreeGrafter"/>
</dbReference>
<feature type="compositionally biased region" description="Basic and acidic residues" evidence="2">
    <location>
        <begin position="28"/>
        <end position="41"/>
    </location>
</feature>
<gene>
    <name evidence="5" type="ORF">OC846_000312</name>
</gene>
<dbReference type="SUPFAM" id="SSF55856">
    <property type="entry name" value="Cytochrome b5-like heme/steroid binding domain"/>
    <property type="match status" value="1"/>
</dbReference>
<dbReference type="Proteomes" id="UP001176517">
    <property type="component" value="Unassembled WGS sequence"/>
</dbReference>
<keyword evidence="3" id="KW-0812">Transmembrane</keyword>
<dbReference type="Pfam" id="PF00173">
    <property type="entry name" value="Cyt-b5"/>
    <property type="match status" value="1"/>
</dbReference>
<evidence type="ECO:0000313" key="5">
    <source>
        <dbReference type="EMBL" id="KAK0557745.1"/>
    </source>
</evidence>
<name>A0AAN6GVI6_9BASI</name>
<keyword evidence="3" id="KW-0472">Membrane</keyword>
<organism evidence="5 6">
    <name type="scientific">Tilletia horrida</name>
    <dbReference type="NCBI Taxonomy" id="155126"/>
    <lineage>
        <taxon>Eukaryota</taxon>
        <taxon>Fungi</taxon>
        <taxon>Dikarya</taxon>
        <taxon>Basidiomycota</taxon>
        <taxon>Ustilaginomycotina</taxon>
        <taxon>Exobasidiomycetes</taxon>
        <taxon>Tilletiales</taxon>
        <taxon>Tilletiaceae</taxon>
        <taxon>Tilletia</taxon>
    </lineage>
</organism>
<evidence type="ECO:0000256" key="3">
    <source>
        <dbReference type="SAM" id="Phobius"/>
    </source>
</evidence>
<dbReference type="InterPro" id="IPR001199">
    <property type="entry name" value="Cyt_B5-like_heme/steroid-bd"/>
</dbReference>
<dbReference type="InterPro" id="IPR036400">
    <property type="entry name" value="Cyt_B5-like_heme/steroid_sf"/>
</dbReference>
<dbReference type="GO" id="GO:0016020">
    <property type="term" value="C:membrane"/>
    <property type="evidence" value="ECO:0007669"/>
    <property type="project" value="TreeGrafter"/>
</dbReference>
<evidence type="ECO:0000259" key="4">
    <source>
        <dbReference type="SMART" id="SM01117"/>
    </source>
</evidence>
<dbReference type="PANTHER" id="PTHR10281:SF76">
    <property type="entry name" value="CALCUTTA CUP-RELATED"/>
    <property type="match status" value="1"/>
</dbReference>
<comment type="caution">
    <text evidence="5">The sequence shown here is derived from an EMBL/GenBank/DDBJ whole genome shotgun (WGS) entry which is preliminary data.</text>
</comment>
<comment type="similarity">
    <text evidence="1">Belongs to the cytochrome b5 family. MAPR subfamily.</text>
</comment>
<dbReference type="AlphaFoldDB" id="A0AAN6GVI6"/>
<evidence type="ECO:0000313" key="6">
    <source>
        <dbReference type="Proteomes" id="UP001176517"/>
    </source>
</evidence>
<dbReference type="Gene3D" id="3.10.120.10">
    <property type="entry name" value="Cytochrome b5-like heme/steroid binding domain"/>
    <property type="match status" value="1"/>
</dbReference>
<dbReference type="PANTHER" id="PTHR10281">
    <property type="entry name" value="MEMBRANE-ASSOCIATED PROGESTERONE RECEPTOR COMPONENT-RELATED"/>
    <property type="match status" value="1"/>
</dbReference>
<feature type="domain" description="Cytochrome b5 heme-binding" evidence="4">
    <location>
        <begin position="146"/>
        <end position="245"/>
    </location>
</feature>
<keyword evidence="6" id="KW-1185">Reference proteome</keyword>
<protein>
    <recommendedName>
        <fullName evidence="4">Cytochrome b5 heme-binding domain-containing protein</fullName>
    </recommendedName>
</protein>
<reference evidence="5" key="1">
    <citation type="journal article" date="2023" name="PhytoFront">
        <title>Draft Genome Resources of Seven Strains of Tilletia horrida, Causal Agent of Kernel Smut of Rice.</title>
        <authorList>
            <person name="Khanal S."/>
            <person name="Antony Babu S."/>
            <person name="Zhou X.G."/>
        </authorList>
    </citation>
    <scope>NUCLEOTIDE SEQUENCE</scope>
    <source>
        <strain evidence="5">TX6</strain>
    </source>
</reference>